<evidence type="ECO:0000256" key="1">
    <source>
        <dbReference type="ARBA" id="ARBA00006174"/>
    </source>
</evidence>
<name>A0ABP8GEE1_9BURK</name>
<dbReference type="Pfam" id="PF19305">
    <property type="entry name" value="MmgE_PrpD_C"/>
    <property type="match status" value="1"/>
</dbReference>
<dbReference type="SUPFAM" id="SSF103378">
    <property type="entry name" value="2-methylcitrate dehydratase PrpD"/>
    <property type="match status" value="1"/>
</dbReference>
<dbReference type="InterPro" id="IPR045337">
    <property type="entry name" value="MmgE_PrpD_C"/>
</dbReference>
<evidence type="ECO:0000259" key="3">
    <source>
        <dbReference type="Pfam" id="PF19305"/>
    </source>
</evidence>
<dbReference type="InterPro" id="IPR042183">
    <property type="entry name" value="MmgE/PrpD_sf_1"/>
</dbReference>
<dbReference type="EMBL" id="BAABFO010000001">
    <property type="protein sequence ID" value="GAA4322414.1"/>
    <property type="molecule type" value="Genomic_DNA"/>
</dbReference>
<sequence length="455" mass="48744">MDPSIARLADFASALRFEDIDAGTVHDCKRRVIDALGCGLAAFDAPPARIARKLAGRVEVPGGACVLGTAHRTLPELAAFANGVMVRYLDGNDTLPGGGGHPSDTIAAVFAAAQCAGAGGRQAIAAIVAAYEVYAALFQAVNLRERGLDHVFYTAVGSAAGTGCVLGLDRAAMANAIALAVTPNIALEATRRGALSEWKGCAAANAARNGLFAALLAREGLTGPARAVEGAHGLRELVGDFEIPPLPAPGAGFRITRAHFKRFLAEFHAQSPITAALELAAAVDAREIERITLHTYHFAWSEVGSEPEKWRPTSRETADHSLPYMLAATLIDGRFSDEIFEPRRLADERIHALSARLSVVEDPELSARFPAFVPCRLEIETRAGERRTATVDYPRGHAGNPMTDDEIEDKFRGLAGRRLDGDRLAQALRFLWRLDEQASLDGLWPLLTTQKEETT</sequence>
<dbReference type="RefSeq" id="WP_345245479.1">
    <property type="nucleotide sequence ID" value="NZ_BAABFO010000001.1"/>
</dbReference>
<dbReference type="PANTHER" id="PTHR16943">
    <property type="entry name" value="2-METHYLCITRATE DEHYDRATASE-RELATED"/>
    <property type="match status" value="1"/>
</dbReference>
<reference evidence="5" key="1">
    <citation type="journal article" date="2019" name="Int. J. Syst. Evol. Microbiol.">
        <title>The Global Catalogue of Microorganisms (GCM) 10K type strain sequencing project: providing services to taxonomists for standard genome sequencing and annotation.</title>
        <authorList>
            <consortium name="The Broad Institute Genomics Platform"/>
            <consortium name="The Broad Institute Genome Sequencing Center for Infectious Disease"/>
            <person name="Wu L."/>
            <person name="Ma J."/>
        </authorList>
    </citation>
    <scope>NUCLEOTIDE SEQUENCE [LARGE SCALE GENOMIC DNA]</scope>
    <source>
        <strain evidence="5">JCM 17666</strain>
    </source>
</reference>
<dbReference type="Gene3D" id="1.10.4100.10">
    <property type="entry name" value="2-methylcitrate dehydratase PrpD"/>
    <property type="match status" value="1"/>
</dbReference>
<dbReference type="InterPro" id="IPR036148">
    <property type="entry name" value="MmgE/PrpD_sf"/>
</dbReference>
<comment type="similarity">
    <text evidence="1">Belongs to the PrpD family.</text>
</comment>
<dbReference type="InterPro" id="IPR042188">
    <property type="entry name" value="MmgE/PrpD_sf_2"/>
</dbReference>
<proteinExistence type="inferred from homology"/>
<evidence type="ECO:0000313" key="5">
    <source>
        <dbReference type="Proteomes" id="UP001501671"/>
    </source>
</evidence>
<accession>A0ABP8GEE1</accession>
<dbReference type="InterPro" id="IPR005656">
    <property type="entry name" value="MmgE_PrpD"/>
</dbReference>
<evidence type="ECO:0000313" key="4">
    <source>
        <dbReference type="EMBL" id="GAA4322414.1"/>
    </source>
</evidence>
<feature type="domain" description="MmgE/PrpD C-terminal" evidence="3">
    <location>
        <begin position="265"/>
        <end position="422"/>
    </location>
</feature>
<protein>
    <submittedName>
        <fullName evidence="4">MmgE/PrpD family protein</fullName>
    </submittedName>
</protein>
<evidence type="ECO:0000259" key="2">
    <source>
        <dbReference type="Pfam" id="PF03972"/>
    </source>
</evidence>
<keyword evidence="5" id="KW-1185">Reference proteome</keyword>
<dbReference type="PANTHER" id="PTHR16943:SF8">
    <property type="entry name" value="2-METHYLCITRATE DEHYDRATASE"/>
    <property type="match status" value="1"/>
</dbReference>
<dbReference type="Pfam" id="PF03972">
    <property type="entry name" value="MmgE_PrpD_N"/>
    <property type="match status" value="1"/>
</dbReference>
<organism evidence="4 5">
    <name type="scientific">Pigmentiphaga soli</name>
    <dbReference type="NCBI Taxonomy" id="1007095"/>
    <lineage>
        <taxon>Bacteria</taxon>
        <taxon>Pseudomonadati</taxon>
        <taxon>Pseudomonadota</taxon>
        <taxon>Betaproteobacteria</taxon>
        <taxon>Burkholderiales</taxon>
        <taxon>Alcaligenaceae</taxon>
        <taxon>Pigmentiphaga</taxon>
    </lineage>
</organism>
<dbReference type="InterPro" id="IPR045336">
    <property type="entry name" value="MmgE_PrpD_N"/>
</dbReference>
<dbReference type="Gene3D" id="3.30.1330.120">
    <property type="entry name" value="2-methylcitrate dehydratase PrpD"/>
    <property type="match status" value="1"/>
</dbReference>
<gene>
    <name evidence="4" type="ORF">GCM10023144_02370</name>
</gene>
<comment type="caution">
    <text evidence="4">The sequence shown here is derived from an EMBL/GenBank/DDBJ whole genome shotgun (WGS) entry which is preliminary data.</text>
</comment>
<feature type="domain" description="MmgE/PrpD N-terminal" evidence="2">
    <location>
        <begin position="7"/>
        <end position="236"/>
    </location>
</feature>
<dbReference type="Proteomes" id="UP001501671">
    <property type="component" value="Unassembled WGS sequence"/>
</dbReference>